<dbReference type="SUPFAM" id="SSF52266">
    <property type="entry name" value="SGNH hydrolase"/>
    <property type="match status" value="1"/>
</dbReference>
<dbReference type="GeneTree" id="ENSGT00390000002231"/>
<dbReference type="RefSeq" id="XP_029931734.1">
    <property type="nucleotide sequence ID" value="XM_030075874.1"/>
</dbReference>
<dbReference type="PANTHER" id="PTHR14469">
    <property type="entry name" value="SARCOMA ANTIGEN NY-SAR-23"/>
    <property type="match status" value="1"/>
</dbReference>
<dbReference type="PANTHER" id="PTHR14469:SF0">
    <property type="entry name" value="FAMILY WITH SEQUENCE SIMILARITY 113"/>
    <property type="match status" value="1"/>
</dbReference>
<comment type="similarity">
    <text evidence="1">Belongs to the PC-esterase family.</text>
</comment>
<dbReference type="Proteomes" id="UP000472263">
    <property type="component" value="Chromosome 18"/>
</dbReference>
<dbReference type="Ensembl" id="ENSMMDT00005017681.1">
    <property type="protein sequence ID" value="ENSMMDP00005017247.1"/>
    <property type="gene ID" value="ENSMMDG00005008697.1"/>
</dbReference>
<reference evidence="2" key="1">
    <citation type="submission" date="2019-06" db="EMBL/GenBank/DDBJ databases">
        <authorList>
            <consortium name="Wellcome Sanger Institute Data Sharing"/>
        </authorList>
    </citation>
    <scope>NUCLEOTIDE SEQUENCE [LARGE SCALE GENOMIC DNA]</scope>
</reference>
<name>A0A667XPK0_9TELE</name>
<evidence type="ECO:0000313" key="3">
    <source>
        <dbReference type="Proteomes" id="UP000472263"/>
    </source>
</evidence>
<evidence type="ECO:0000256" key="1">
    <source>
        <dbReference type="ARBA" id="ARBA00037957"/>
    </source>
</evidence>
<dbReference type="AlphaFoldDB" id="A0A667XPK0"/>
<evidence type="ECO:0000313" key="2">
    <source>
        <dbReference type="Ensembl" id="ENSMMDP00005017247.1"/>
    </source>
</evidence>
<protein>
    <submittedName>
        <fullName evidence="2">PC-esterase domain-containing protein 1A-like</fullName>
    </submittedName>
</protein>
<proteinExistence type="inferred from homology"/>
<dbReference type="InterPro" id="IPR036514">
    <property type="entry name" value="SGNH_hydro_sf"/>
</dbReference>
<reference evidence="2" key="2">
    <citation type="submission" date="2025-08" db="UniProtKB">
        <authorList>
            <consortium name="Ensembl"/>
        </authorList>
    </citation>
    <scope>IDENTIFICATION</scope>
</reference>
<sequence length="398" mass="46440">MRFVTQSQARQLLHNKFVVVLGGSVHRSIYKDLVVLLQKDRYLTPSQLKSKGELSFERDCLVEGGQRGPMTNGTEYREVRQYRSDHHLLRFYFLTRVYSPYMESILEDFRCGLKPDVVIVNSCLWDITRYGRKCLPEYRENLHKFFGQMKATVCHDCLILWLLSMPVGKKIKGGFLVPEIHHLGPTLRYDVIEANFYGGRLASAYGLDVLDLHFQFRFSLRHRMPDGIHWDAVAHRRITSLLLQHIAQAWGVQLYSSTPPSGQVFQSMELRRRDFTHHSPTPVWLRPRPLLNSAFQSQSLVHYRESHVSPAWFQRPVPPHSDYSPSPAPGMWMCQHVGVRASFSQLRFDVNTSQGFYGTFPPEHRPADRRVTRRRSGRVHPYHPHLFQVTPRHHAYGW</sequence>
<dbReference type="Gene3D" id="3.40.50.1110">
    <property type="entry name" value="SGNH hydrolase"/>
    <property type="match status" value="1"/>
</dbReference>
<keyword evidence="3" id="KW-1185">Reference proteome</keyword>
<reference evidence="2" key="3">
    <citation type="submission" date="2025-09" db="UniProtKB">
        <authorList>
            <consortium name="Ensembl"/>
        </authorList>
    </citation>
    <scope>IDENTIFICATION</scope>
</reference>
<gene>
    <name evidence="2" type="primary">LOC115376347</name>
</gene>
<accession>A0A667XPK0</accession>
<organism evidence="2 3">
    <name type="scientific">Myripristis murdjan</name>
    <name type="common">pinecone soldierfish</name>
    <dbReference type="NCBI Taxonomy" id="586833"/>
    <lineage>
        <taxon>Eukaryota</taxon>
        <taxon>Metazoa</taxon>
        <taxon>Chordata</taxon>
        <taxon>Craniata</taxon>
        <taxon>Vertebrata</taxon>
        <taxon>Euteleostomi</taxon>
        <taxon>Actinopterygii</taxon>
        <taxon>Neopterygii</taxon>
        <taxon>Teleostei</taxon>
        <taxon>Neoteleostei</taxon>
        <taxon>Acanthomorphata</taxon>
        <taxon>Holocentriformes</taxon>
        <taxon>Holocentridae</taxon>
        <taxon>Myripristis</taxon>
    </lineage>
</organism>
<dbReference type="GeneID" id="115376347"/>